<proteinExistence type="inferred from homology"/>
<keyword evidence="6 7" id="KW-0408">Iron</keyword>
<evidence type="ECO:0000256" key="2">
    <source>
        <dbReference type="ARBA" id="ARBA00010617"/>
    </source>
</evidence>
<evidence type="ECO:0000313" key="9">
    <source>
        <dbReference type="EMBL" id="KAJ6392185.1"/>
    </source>
</evidence>
<dbReference type="PANTHER" id="PTHR24286:SF189">
    <property type="entry name" value="CYTOCHROME P450, FAMILY 722, SUBFAMILY A, POLYPEPTIDE 1"/>
    <property type="match status" value="1"/>
</dbReference>
<evidence type="ECO:0000256" key="8">
    <source>
        <dbReference type="SAM" id="Phobius"/>
    </source>
</evidence>
<keyword evidence="8" id="KW-0472">Membrane</keyword>
<keyword evidence="10" id="KW-1185">Reference proteome</keyword>
<dbReference type="PROSITE" id="PS00086">
    <property type="entry name" value="CYTOCHROME_P450"/>
    <property type="match status" value="1"/>
</dbReference>
<keyword evidence="5 8" id="KW-1133">Transmembrane helix</keyword>
<evidence type="ECO:0000256" key="7">
    <source>
        <dbReference type="RuleBase" id="RU000461"/>
    </source>
</evidence>
<dbReference type="InterPro" id="IPR036396">
    <property type="entry name" value="Cyt_P450_sf"/>
</dbReference>
<comment type="caution">
    <text evidence="9">The sequence shown here is derived from an EMBL/GenBank/DDBJ whole genome shotgun (WGS) entry which is preliminary data.</text>
</comment>
<reference evidence="9" key="1">
    <citation type="submission" date="2022-10" db="EMBL/GenBank/DDBJ databases">
        <authorList>
            <person name="Hyden B.L."/>
            <person name="Feng K."/>
            <person name="Yates T."/>
            <person name="Jawdy S."/>
            <person name="Smart L.B."/>
            <person name="Muchero W."/>
        </authorList>
    </citation>
    <scope>NUCLEOTIDE SEQUENCE</scope>
    <source>
        <tissue evidence="9">Shoot tip</tissue>
    </source>
</reference>
<dbReference type="Pfam" id="PF00067">
    <property type="entry name" value="p450"/>
    <property type="match status" value="1"/>
</dbReference>
<dbReference type="PANTHER" id="PTHR24286">
    <property type="entry name" value="CYTOCHROME P450 26"/>
    <property type="match status" value="1"/>
</dbReference>
<gene>
    <name evidence="9" type="ORF">OIU77_026028</name>
</gene>
<dbReference type="Gene3D" id="1.10.630.10">
    <property type="entry name" value="Cytochrome P450"/>
    <property type="match status" value="1"/>
</dbReference>
<dbReference type="PRINTS" id="PR00385">
    <property type="entry name" value="P450"/>
</dbReference>
<keyword evidence="3 8" id="KW-0812">Transmembrane</keyword>
<keyword evidence="4 7" id="KW-0479">Metal-binding</keyword>
<keyword evidence="7" id="KW-0503">Monooxygenase</keyword>
<dbReference type="EMBL" id="JAPFFI010000006">
    <property type="protein sequence ID" value="KAJ6392185.1"/>
    <property type="molecule type" value="Genomic_DNA"/>
</dbReference>
<name>A0ABQ9BYA9_9ROSI</name>
<comment type="subcellular location">
    <subcellularLocation>
        <location evidence="1">Membrane</location>
        <topology evidence="1">Single-pass membrane protein</topology>
    </subcellularLocation>
</comment>
<keyword evidence="7" id="KW-0349">Heme</keyword>
<comment type="similarity">
    <text evidence="2 7">Belongs to the cytochrome P450 family.</text>
</comment>
<evidence type="ECO:0000256" key="1">
    <source>
        <dbReference type="ARBA" id="ARBA00004167"/>
    </source>
</evidence>
<reference evidence="9" key="2">
    <citation type="journal article" date="2023" name="Int. J. Mol. Sci.">
        <title>De Novo Assembly and Annotation of 11 Diverse Shrub Willow (Salix) Genomes Reveals Novel Gene Organization in Sex-Linked Regions.</title>
        <authorList>
            <person name="Hyden B."/>
            <person name="Feng K."/>
            <person name="Yates T.B."/>
            <person name="Jawdy S."/>
            <person name="Cereghino C."/>
            <person name="Smart L.B."/>
            <person name="Muchero W."/>
        </authorList>
    </citation>
    <scope>NUCLEOTIDE SEQUENCE</scope>
    <source>
        <tissue evidence="9">Shoot tip</tissue>
    </source>
</reference>
<evidence type="ECO:0000313" key="10">
    <source>
        <dbReference type="Proteomes" id="UP001141253"/>
    </source>
</evidence>
<evidence type="ECO:0000256" key="4">
    <source>
        <dbReference type="ARBA" id="ARBA00022723"/>
    </source>
</evidence>
<organism evidence="9 10">
    <name type="scientific">Salix suchowensis</name>
    <dbReference type="NCBI Taxonomy" id="1278906"/>
    <lineage>
        <taxon>Eukaryota</taxon>
        <taxon>Viridiplantae</taxon>
        <taxon>Streptophyta</taxon>
        <taxon>Embryophyta</taxon>
        <taxon>Tracheophyta</taxon>
        <taxon>Spermatophyta</taxon>
        <taxon>Magnoliopsida</taxon>
        <taxon>eudicotyledons</taxon>
        <taxon>Gunneridae</taxon>
        <taxon>Pentapetalae</taxon>
        <taxon>rosids</taxon>
        <taxon>fabids</taxon>
        <taxon>Malpighiales</taxon>
        <taxon>Salicaceae</taxon>
        <taxon>Saliceae</taxon>
        <taxon>Salix</taxon>
    </lineage>
</organism>
<accession>A0ABQ9BYA9</accession>
<feature type="transmembrane region" description="Helical" evidence="8">
    <location>
        <begin position="6"/>
        <end position="27"/>
    </location>
</feature>
<evidence type="ECO:0000256" key="6">
    <source>
        <dbReference type="ARBA" id="ARBA00023004"/>
    </source>
</evidence>
<sequence>MLPLSSCLHSCICFYAVLLLGALLILYPRFVKMRRYRNQAAEADIPPGSCGLPLIGETIQFMAAMNNGRGFCDFVRARRLRYGNCFKTNILGLPQFDELVVKSLGSWQDGDKIVVLHQATEITFKAMCRMLMSLENEPELQMLQEDITHVCEAMLAFPIRLPWTRFYKGLKARKRIMSTLDLIMTERRRCSHGNQKDFMQCLLVEDEKAGSDETYRMTDTEIKDNILTMIIAGQDTTASAITWMVKYLGENQDVLETLRTEQLHLAEKMSPGQFLTLEDLAEMPYASKVVKESLRMASVVPWFPRLALQDCEIEGFKIKKGWNVNVDATSIHLDPNQYNEPNKFNPSRFNDDSKAPYSFLAFGMGARTCLGVNMAKAMMLVFLHRLITTYKWKVIDSDSSIEKWTLFSRLKKWLSGSSNLY</sequence>
<dbReference type="InterPro" id="IPR001128">
    <property type="entry name" value="Cyt_P450"/>
</dbReference>
<dbReference type="Proteomes" id="UP001141253">
    <property type="component" value="Chromosome 2"/>
</dbReference>
<dbReference type="InterPro" id="IPR017972">
    <property type="entry name" value="Cyt_P450_CS"/>
</dbReference>
<dbReference type="InterPro" id="IPR002401">
    <property type="entry name" value="Cyt_P450_E_grp-I"/>
</dbReference>
<dbReference type="SUPFAM" id="SSF48264">
    <property type="entry name" value="Cytochrome P450"/>
    <property type="match status" value="1"/>
</dbReference>
<evidence type="ECO:0000256" key="5">
    <source>
        <dbReference type="ARBA" id="ARBA00022989"/>
    </source>
</evidence>
<evidence type="ECO:0000256" key="3">
    <source>
        <dbReference type="ARBA" id="ARBA00022692"/>
    </source>
</evidence>
<dbReference type="PRINTS" id="PR00463">
    <property type="entry name" value="EP450I"/>
</dbReference>
<protein>
    <submittedName>
        <fullName evidence="9">Uncharacterized protein</fullName>
    </submittedName>
</protein>
<keyword evidence="7" id="KW-0560">Oxidoreductase</keyword>